<sequence>MSCAGIEAIVIVGEDGGSVTQHMATIQANHRFLISSVCDPSWATQRLALLFPPKQDSCLPRVDVLKELSRGYKVASNHKACQQDLGLPNMMTIQRMRSRRPHTPYGFSHARLPRTPFLRRSSSSEARGGAMDGHLKATFASSWISRRDVVASPMETFSRLGEKEKANLALLQIGVILSVYERLTGCLFRGVYARLLHADRLSKEFPSEALQAHLTQSAGCHYQSQGYIIYPRLYIDSGAGLNSQPNSVARAIDRDKCEEGSAP</sequence>
<dbReference type="Proteomes" id="UP000812966">
    <property type="component" value="Unassembled WGS sequence"/>
</dbReference>
<keyword evidence="2" id="KW-1185">Reference proteome</keyword>
<evidence type="ECO:0000313" key="2">
    <source>
        <dbReference type="Proteomes" id="UP000812966"/>
    </source>
</evidence>
<reference evidence="1" key="1">
    <citation type="submission" date="2020-04" db="EMBL/GenBank/DDBJ databases">
        <title>Analysis of mating type loci in Filobasidium floriforme.</title>
        <authorList>
            <person name="Nowrousian M."/>
        </authorList>
    </citation>
    <scope>NUCLEOTIDE SEQUENCE</scope>
    <source>
        <strain evidence="1">CBS 6242</strain>
    </source>
</reference>
<accession>A0A8K0NQ91</accession>
<protein>
    <submittedName>
        <fullName evidence="1">Uncharacterized protein</fullName>
    </submittedName>
</protein>
<dbReference type="EMBL" id="JABELV010000081">
    <property type="protein sequence ID" value="KAG7531843.1"/>
    <property type="molecule type" value="Genomic_DNA"/>
</dbReference>
<evidence type="ECO:0000313" key="1">
    <source>
        <dbReference type="EMBL" id="KAG7531843.1"/>
    </source>
</evidence>
<dbReference type="AlphaFoldDB" id="A0A8K0NQ91"/>
<proteinExistence type="predicted"/>
<organism evidence="1 2">
    <name type="scientific">Filobasidium floriforme</name>
    <dbReference type="NCBI Taxonomy" id="5210"/>
    <lineage>
        <taxon>Eukaryota</taxon>
        <taxon>Fungi</taxon>
        <taxon>Dikarya</taxon>
        <taxon>Basidiomycota</taxon>
        <taxon>Agaricomycotina</taxon>
        <taxon>Tremellomycetes</taxon>
        <taxon>Filobasidiales</taxon>
        <taxon>Filobasidiaceae</taxon>
        <taxon>Filobasidium</taxon>
    </lineage>
</organism>
<gene>
    <name evidence="1" type="ORF">FFLO_04069</name>
</gene>
<comment type="caution">
    <text evidence="1">The sequence shown here is derived from an EMBL/GenBank/DDBJ whole genome shotgun (WGS) entry which is preliminary data.</text>
</comment>
<name>A0A8K0NQ91_9TREE</name>